<proteinExistence type="predicted"/>
<protein>
    <submittedName>
        <fullName evidence="1">Uncharacterized protein</fullName>
    </submittedName>
</protein>
<dbReference type="EMBL" id="WMFA01000008">
    <property type="protein sequence ID" value="MYL72305.1"/>
    <property type="molecule type" value="Genomic_DNA"/>
</dbReference>
<accession>A0A845FFI7</accession>
<dbReference type="AlphaFoldDB" id="A0A845FFI7"/>
<dbReference type="RefSeq" id="WP_160915662.1">
    <property type="nucleotide sequence ID" value="NZ_WMFA01000008.1"/>
</dbReference>
<dbReference type="Proteomes" id="UP000450457">
    <property type="component" value="Unassembled WGS sequence"/>
</dbReference>
<reference evidence="1 2" key="1">
    <citation type="submission" date="2019-11" db="EMBL/GenBank/DDBJ databases">
        <title>Genome sequences of 17 halophilic strains isolated from different environments.</title>
        <authorList>
            <person name="Furrow R.E."/>
        </authorList>
    </citation>
    <scope>NUCLEOTIDE SEQUENCE [LARGE SCALE GENOMIC DNA]</scope>
    <source>
        <strain evidence="1 2">SL-4</strain>
    </source>
</reference>
<comment type="caution">
    <text evidence="1">The sequence shown here is derived from an EMBL/GenBank/DDBJ whole genome shotgun (WGS) entry which is preliminary data.</text>
</comment>
<name>A0A845FFI7_9BACI</name>
<gene>
    <name evidence="1" type="ORF">GLW00_15780</name>
</gene>
<organism evidence="1 2">
    <name type="scientific">Halobacillus litoralis</name>
    <dbReference type="NCBI Taxonomy" id="45668"/>
    <lineage>
        <taxon>Bacteria</taxon>
        <taxon>Bacillati</taxon>
        <taxon>Bacillota</taxon>
        <taxon>Bacilli</taxon>
        <taxon>Bacillales</taxon>
        <taxon>Bacillaceae</taxon>
        <taxon>Halobacillus</taxon>
    </lineage>
</organism>
<evidence type="ECO:0000313" key="2">
    <source>
        <dbReference type="Proteomes" id="UP000450457"/>
    </source>
</evidence>
<dbReference type="GeneID" id="78008469"/>
<evidence type="ECO:0000313" key="1">
    <source>
        <dbReference type="EMBL" id="MYL72305.1"/>
    </source>
</evidence>
<sequence length="54" mass="6679">MRTECRLLRILKQKVGRNEWNEEVKQALHYMGYRPKSFLAAYEYYQYAREVQGY</sequence>